<gene>
    <name evidence="1" type="ORF">DU321_27155</name>
</gene>
<feature type="non-terminal residue" evidence="1">
    <location>
        <position position="91"/>
    </location>
</feature>
<comment type="caution">
    <text evidence="1">The sequence shown here is derived from an EMBL/GenBank/DDBJ whole genome shotgun (WGS) entry which is preliminary data.</text>
</comment>
<evidence type="ECO:0000313" key="2">
    <source>
        <dbReference type="Proteomes" id="UP000272662"/>
    </source>
</evidence>
<dbReference type="EMBL" id="RRVG01000082">
    <property type="protein sequence ID" value="RRL36442.1"/>
    <property type="molecule type" value="Genomic_DNA"/>
</dbReference>
<proteinExistence type="predicted"/>
<dbReference type="AlphaFoldDB" id="A0A426EKP8"/>
<name>A0A426EKP8_ECOLX</name>
<accession>A0A426EKP8</accession>
<sequence>MTPALTEKLVETARAARDAGHGKRGAIYDAACAELGMSRATLLRRLKEVSVTDKRKKRADAGRSALTRDEAALISATLREATRKNGKRLYS</sequence>
<evidence type="ECO:0000313" key="1">
    <source>
        <dbReference type="EMBL" id="RRL36442.1"/>
    </source>
</evidence>
<protein>
    <submittedName>
        <fullName evidence="1">Integrase</fullName>
    </submittedName>
</protein>
<dbReference type="Proteomes" id="UP000272662">
    <property type="component" value="Unassembled WGS sequence"/>
</dbReference>
<reference evidence="1 2" key="1">
    <citation type="submission" date="2018-11" db="EMBL/GenBank/DDBJ databases">
        <title>E. coli isolates of the female bladder.</title>
        <authorList>
            <person name="Garretto A."/>
            <person name="Miller-Ensminger T."/>
            <person name="Wolfe A.J."/>
            <person name="Putonti C."/>
        </authorList>
    </citation>
    <scope>NUCLEOTIDE SEQUENCE [LARGE SCALE GENOMIC DNA]</scope>
    <source>
        <strain evidence="1 2">UMB1727</strain>
    </source>
</reference>
<organism evidence="1 2">
    <name type="scientific">Escherichia coli</name>
    <dbReference type="NCBI Taxonomy" id="562"/>
    <lineage>
        <taxon>Bacteria</taxon>
        <taxon>Pseudomonadati</taxon>
        <taxon>Pseudomonadota</taxon>
        <taxon>Gammaproteobacteria</taxon>
        <taxon>Enterobacterales</taxon>
        <taxon>Enterobacteriaceae</taxon>
        <taxon>Escherichia</taxon>
    </lineage>
</organism>